<name>A0ACC6M650_9BACI</name>
<organism evidence="1 2">
    <name type="scientific">Gracilibacillus pellucidus</name>
    <dbReference type="NCBI Taxonomy" id="3095368"/>
    <lineage>
        <taxon>Bacteria</taxon>
        <taxon>Bacillati</taxon>
        <taxon>Bacillota</taxon>
        <taxon>Bacilli</taxon>
        <taxon>Bacillales</taxon>
        <taxon>Bacillaceae</taxon>
        <taxon>Gracilibacillus</taxon>
    </lineage>
</organism>
<proteinExistence type="predicted"/>
<sequence>MASYQKEQEQLNDILNGQEYQIYYQDNRSLLERLWDRFVEWIQKILNYIFESFNPASTTGNIITMLTAGIIIAIVLATIIAIVMITIRKKRLSKRQLFNQSEELSWSYRDHLQAAHDYETKANYRLATRHQFLSLLLVVDEHEWLEARQWKTNWDYYDELKQTNKAFAEDFYQLALFFEKITYGKHPITVDEYQSYQSEINRWIESIVEQTATKETGER</sequence>
<evidence type="ECO:0000313" key="1">
    <source>
        <dbReference type="EMBL" id="MDX8046385.1"/>
    </source>
</evidence>
<evidence type="ECO:0000313" key="2">
    <source>
        <dbReference type="Proteomes" id="UP001277972"/>
    </source>
</evidence>
<protein>
    <submittedName>
        <fullName evidence="1">DUF4129 domain-containing protein</fullName>
    </submittedName>
</protein>
<reference evidence="1" key="1">
    <citation type="submission" date="2023-11" db="EMBL/GenBank/DDBJ databases">
        <title>Gracilibacillus pellucida a moderately halophilic bacterium isolated from saline soil in Xinjiang province.</title>
        <authorList>
            <person name="Zhang Z."/>
            <person name="Tan F."/>
            <person name="Wang Y."/>
            <person name="Xia M."/>
        </authorList>
    </citation>
    <scope>NUCLEOTIDE SEQUENCE</scope>
    <source>
        <strain evidence="1">S3-1-1</strain>
    </source>
</reference>
<dbReference type="Proteomes" id="UP001277972">
    <property type="component" value="Unassembled WGS sequence"/>
</dbReference>
<gene>
    <name evidence="1" type="ORF">SH601_10370</name>
</gene>
<accession>A0ACC6M650</accession>
<keyword evidence="2" id="KW-1185">Reference proteome</keyword>
<comment type="caution">
    <text evidence="1">The sequence shown here is derived from an EMBL/GenBank/DDBJ whole genome shotgun (WGS) entry which is preliminary data.</text>
</comment>
<dbReference type="EMBL" id="JAWZSR010000005">
    <property type="protein sequence ID" value="MDX8046385.1"/>
    <property type="molecule type" value="Genomic_DNA"/>
</dbReference>